<feature type="transmembrane region" description="Helical" evidence="6">
    <location>
        <begin position="128"/>
        <end position="148"/>
    </location>
</feature>
<protein>
    <submittedName>
        <fullName evidence="8">MFS transporter</fullName>
    </submittedName>
</protein>
<dbReference type="InterPro" id="IPR020846">
    <property type="entry name" value="MFS_dom"/>
</dbReference>
<evidence type="ECO:0000256" key="1">
    <source>
        <dbReference type="ARBA" id="ARBA00004651"/>
    </source>
</evidence>
<comment type="subcellular location">
    <subcellularLocation>
        <location evidence="1">Cell membrane</location>
        <topology evidence="1">Multi-pass membrane protein</topology>
    </subcellularLocation>
</comment>
<organism evidence="8 9">
    <name type="scientific">Candidatus Gallilactobacillus intestinavium</name>
    <dbReference type="NCBI Taxonomy" id="2840838"/>
    <lineage>
        <taxon>Bacteria</taxon>
        <taxon>Bacillati</taxon>
        <taxon>Bacillota</taxon>
        <taxon>Bacilli</taxon>
        <taxon>Lactobacillales</taxon>
        <taxon>Lactobacillaceae</taxon>
        <taxon>Lactobacillaceae incertae sedis</taxon>
        <taxon>Candidatus Gallilactobacillus</taxon>
    </lineage>
</organism>
<feature type="transmembrane region" description="Helical" evidence="6">
    <location>
        <begin position="86"/>
        <end position="107"/>
    </location>
</feature>
<name>A0A9D9E6A5_9LACO</name>
<accession>A0A9D9E6A5</accession>
<evidence type="ECO:0000313" key="8">
    <source>
        <dbReference type="EMBL" id="MBO8441703.1"/>
    </source>
</evidence>
<dbReference type="SUPFAM" id="SSF103473">
    <property type="entry name" value="MFS general substrate transporter"/>
    <property type="match status" value="1"/>
</dbReference>
<feature type="transmembrane region" description="Helical" evidence="6">
    <location>
        <begin position="29"/>
        <end position="51"/>
    </location>
</feature>
<evidence type="ECO:0000313" key="9">
    <source>
        <dbReference type="Proteomes" id="UP000823614"/>
    </source>
</evidence>
<dbReference type="EMBL" id="JADIMP010000075">
    <property type="protein sequence ID" value="MBO8441703.1"/>
    <property type="molecule type" value="Genomic_DNA"/>
</dbReference>
<gene>
    <name evidence="8" type="ORF">IAA89_04655</name>
</gene>
<dbReference type="PROSITE" id="PS50850">
    <property type="entry name" value="MFS"/>
    <property type="match status" value="1"/>
</dbReference>
<keyword evidence="3 6" id="KW-0812">Transmembrane</keyword>
<proteinExistence type="predicted"/>
<dbReference type="GO" id="GO:0005886">
    <property type="term" value="C:plasma membrane"/>
    <property type="evidence" value="ECO:0007669"/>
    <property type="project" value="UniProtKB-SubCell"/>
</dbReference>
<dbReference type="PANTHER" id="PTHR23530:SF1">
    <property type="entry name" value="PERMEASE, MAJOR FACILITATOR SUPERFAMILY-RELATED"/>
    <property type="match status" value="1"/>
</dbReference>
<reference evidence="8" key="1">
    <citation type="submission" date="2020-10" db="EMBL/GenBank/DDBJ databases">
        <authorList>
            <person name="Gilroy R."/>
        </authorList>
    </citation>
    <scope>NUCLEOTIDE SEQUENCE</scope>
    <source>
        <strain evidence="8">C6-149</strain>
    </source>
</reference>
<sequence length="240" mass="27213">MKKVILYNGLSNIMLELIVWMIYLKAMGWSTAQIALLESAFTLGQVVFEFPTGIISDKIGHKLALLIGEGLSIFYLMMFFFAQQHVLIYCGLIAYALGLAFISGTDVSLLYESILENERKRYLKYSGYFNMVSILAVGISNFIGGYLAKISWHLLFIIAIIIRSLAFIVALNINKEDFQGVSNENFSLKQIFEDFKQFLIAKPYFIYLILLMCTSSAAVTISYQYGPLMLKKFNLSVLMI</sequence>
<evidence type="ECO:0000256" key="5">
    <source>
        <dbReference type="ARBA" id="ARBA00023136"/>
    </source>
</evidence>
<dbReference type="InterPro" id="IPR053160">
    <property type="entry name" value="MFS_DHA3_Transporter"/>
</dbReference>
<reference evidence="8" key="2">
    <citation type="journal article" date="2021" name="PeerJ">
        <title>Extensive microbial diversity within the chicken gut microbiome revealed by metagenomics and culture.</title>
        <authorList>
            <person name="Gilroy R."/>
            <person name="Ravi A."/>
            <person name="Getino M."/>
            <person name="Pursley I."/>
            <person name="Horton D.L."/>
            <person name="Alikhan N.F."/>
            <person name="Baker D."/>
            <person name="Gharbi K."/>
            <person name="Hall N."/>
            <person name="Watson M."/>
            <person name="Adriaenssens E.M."/>
            <person name="Foster-Nyarko E."/>
            <person name="Jarju S."/>
            <person name="Secka A."/>
            <person name="Antonio M."/>
            <person name="Oren A."/>
            <person name="Chaudhuri R.R."/>
            <person name="La Ragione R."/>
            <person name="Hildebrand F."/>
            <person name="Pallen M.J."/>
        </authorList>
    </citation>
    <scope>NUCLEOTIDE SEQUENCE</scope>
    <source>
        <strain evidence="8">C6-149</strain>
    </source>
</reference>
<feature type="transmembrane region" description="Helical" evidence="6">
    <location>
        <begin position="5"/>
        <end position="23"/>
    </location>
</feature>
<keyword evidence="4 6" id="KW-1133">Transmembrane helix</keyword>
<dbReference type="InterPro" id="IPR036259">
    <property type="entry name" value="MFS_trans_sf"/>
</dbReference>
<evidence type="ECO:0000256" key="6">
    <source>
        <dbReference type="SAM" id="Phobius"/>
    </source>
</evidence>
<dbReference type="AlphaFoldDB" id="A0A9D9E6A5"/>
<comment type="caution">
    <text evidence="8">The sequence shown here is derived from an EMBL/GenBank/DDBJ whole genome shotgun (WGS) entry which is preliminary data.</text>
</comment>
<keyword evidence="5 6" id="KW-0472">Membrane</keyword>
<dbReference type="InterPro" id="IPR011701">
    <property type="entry name" value="MFS"/>
</dbReference>
<dbReference type="PANTHER" id="PTHR23530">
    <property type="entry name" value="TRANSPORT PROTEIN-RELATED"/>
    <property type="match status" value="1"/>
</dbReference>
<dbReference type="Gene3D" id="1.20.1250.20">
    <property type="entry name" value="MFS general substrate transporter like domains"/>
    <property type="match status" value="1"/>
</dbReference>
<evidence type="ECO:0000256" key="2">
    <source>
        <dbReference type="ARBA" id="ARBA00022448"/>
    </source>
</evidence>
<dbReference type="Proteomes" id="UP000823614">
    <property type="component" value="Unassembled WGS sequence"/>
</dbReference>
<keyword evidence="2" id="KW-0813">Transport</keyword>
<feature type="transmembrane region" description="Helical" evidence="6">
    <location>
        <begin position="204"/>
        <end position="225"/>
    </location>
</feature>
<dbReference type="GO" id="GO:0022857">
    <property type="term" value="F:transmembrane transporter activity"/>
    <property type="evidence" value="ECO:0007669"/>
    <property type="project" value="InterPro"/>
</dbReference>
<evidence type="ECO:0000256" key="4">
    <source>
        <dbReference type="ARBA" id="ARBA00022989"/>
    </source>
</evidence>
<feature type="transmembrane region" description="Helical" evidence="6">
    <location>
        <begin position="63"/>
        <end position="80"/>
    </location>
</feature>
<evidence type="ECO:0000259" key="7">
    <source>
        <dbReference type="PROSITE" id="PS50850"/>
    </source>
</evidence>
<evidence type="ECO:0000256" key="3">
    <source>
        <dbReference type="ARBA" id="ARBA00022692"/>
    </source>
</evidence>
<dbReference type="Pfam" id="PF07690">
    <property type="entry name" value="MFS_1"/>
    <property type="match status" value="1"/>
</dbReference>
<feature type="domain" description="Major facilitator superfamily (MFS) profile" evidence="7">
    <location>
        <begin position="1"/>
        <end position="240"/>
    </location>
</feature>
<feature type="transmembrane region" description="Helical" evidence="6">
    <location>
        <begin position="154"/>
        <end position="173"/>
    </location>
</feature>